<evidence type="ECO:0000313" key="5">
    <source>
        <dbReference type="Proteomes" id="UP000183685"/>
    </source>
</evidence>
<proteinExistence type="predicted"/>
<sequence length="252" mass="26406">MKNLFKASAAAAALAVGAMAVQADDVSEETRDLGAFDEVYLMGSMDVEIKVGGTQSVRVVADSDIIEHVETKIKGDGLRIGMERGNYRNIKRMTVYITVPSLDAAGIHGSGDMLVDGAKADDFDMDIHGSGNATFNDPEFGKLDLNVHGSGDSTFKNAKFGDVDISVHGSGDIEMDGSCDEIEIGVQGSGDVEVDDLTCKTADVTVQGSGDVSVHASETAKVSIHGSGDVDVHGNPDKLRTNVRGSGDIEVR</sequence>
<dbReference type="AlphaFoldDB" id="A0A1G6UMC2"/>
<feature type="signal peptide" evidence="2">
    <location>
        <begin position="1"/>
        <end position="23"/>
    </location>
</feature>
<protein>
    <submittedName>
        <fullName evidence="4">Putative auto-transporter adhesin, head GIN domain</fullName>
    </submittedName>
</protein>
<evidence type="ECO:0000256" key="1">
    <source>
        <dbReference type="SAM" id="MobiDB-lite"/>
    </source>
</evidence>
<reference evidence="4 5" key="1">
    <citation type="submission" date="2016-10" db="EMBL/GenBank/DDBJ databases">
        <authorList>
            <person name="de Groot N.N."/>
        </authorList>
    </citation>
    <scope>NUCLEOTIDE SEQUENCE [LARGE SCALE GENOMIC DNA]</scope>
    <source>
        <strain evidence="4 5">CGMCC 1.9109</strain>
    </source>
</reference>
<dbReference type="EMBL" id="FNAK01000001">
    <property type="protein sequence ID" value="SDD41717.1"/>
    <property type="molecule type" value="Genomic_DNA"/>
</dbReference>
<evidence type="ECO:0000313" key="4">
    <source>
        <dbReference type="EMBL" id="SDD41717.1"/>
    </source>
</evidence>
<feature type="chain" id="PRO_5010165125" evidence="2">
    <location>
        <begin position="24"/>
        <end position="252"/>
    </location>
</feature>
<evidence type="ECO:0000259" key="3">
    <source>
        <dbReference type="Pfam" id="PF10988"/>
    </source>
</evidence>
<feature type="compositionally biased region" description="Basic and acidic residues" evidence="1">
    <location>
        <begin position="228"/>
        <end position="240"/>
    </location>
</feature>
<name>A0A1G6UMC2_9PROT</name>
<feature type="region of interest" description="Disordered" evidence="1">
    <location>
        <begin position="226"/>
        <end position="252"/>
    </location>
</feature>
<accession>A0A1G6UMC2</accession>
<keyword evidence="5" id="KW-1185">Reference proteome</keyword>
<evidence type="ECO:0000256" key="2">
    <source>
        <dbReference type="SAM" id="SignalP"/>
    </source>
</evidence>
<dbReference type="InterPro" id="IPR021255">
    <property type="entry name" value="DUF2807"/>
</dbReference>
<dbReference type="RefSeq" id="WP_068307998.1">
    <property type="nucleotide sequence ID" value="NZ_DAIOMO010000003.1"/>
</dbReference>
<dbReference type="STRING" id="637679.GCA_001550055_00273"/>
<organism evidence="4 5">
    <name type="scientific">Kordiimonas lacus</name>
    <dbReference type="NCBI Taxonomy" id="637679"/>
    <lineage>
        <taxon>Bacteria</taxon>
        <taxon>Pseudomonadati</taxon>
        <taxon>Pseudomonadota</taxon>
        <taxon>Alphaproteobacteria</taxon>
        <taxon>Kordiimonadales</taxon>
        <taxon>Kordiimonadaceae</taxon>
        <taxon>Kordiimonas</taxon>
    </lineage>
</organism>
<keyword evidence="2" id="KW-0732">Signal</keyword>
<dbReference type="Gene3D" id="2.160.20.120">
    <property type="match status" value="1"/>
</dbReference>
<dbReference type="PANTHER" id="PTHR39200:SF1">
    <property type="entry name" value="AUTO-TRANSPORTER ADHESIN HEAD GIN DOMAIN-CONTAINING PROTEIN-RELATED"/>
    <property type="match status" value="1"/>
</dbReference>
<dbReference type="PANTHER" id="PTHR39200">
    <property type="entry name" value="HYPOTHETICAL EXPORTED PROTEIN"/>
    <property type="match status" value="1"/>
</dbReference>
<dbReference type="Proteomes" id="UP000183685">
    <property type="component" value="Unassembled WGS sequence"/>
</dbReference>
<gene>
    <name evidence="4" type="ORF">SAMN04488071_0617</name>
</gene>
<feature type="domain" description="Putative auto-transporter adhesin head GIN" evidence="3">
    <location>
        <begin position="35"/>
        <end position="236"/>
    </location>
</feature>
<dbReference type="Pfam" id="PF10988">
    <property type="entry name" value="DUF2807"/>
    <property type="match status" value="1"/>
</dbReference>